<reference evidence="3" key="1">
    <citation type="submission" date="2023-07" db="EMBL/GenBank/DDBJ databases">
        <title>Genome content predicts the carbon catabolic preferences of heterotrophic bacteria.</title>
        <authorList>
            <person name="Gralka M."/>
        </authorList>
    </citation>
    <scope>NUCLEOTIDE SEQUENCE</scope>
    <source>
        <strain evidence="3">I2M16</strain>
    </source>
</reference>
<evidence type="ECO:0000313" key="4">
    <source>
        <dbReference type="Proteomes" id="UP001169862"/>
    </source>
</evidence>
<gene>
    <name evidence="3" type="ORF">Q4490_15705</name>
</gene>
<dbReference type="AlphaFoldDB" id="A0AAW7XL85"/>
<dbReference type="RefSeq" id="WP_215150700.1">
    <property type="nucleotide sequence ID" value="NZ_JAHHDZ010000001.1"/>
</dbReference>
<proteinExistence type="predicted"/>
<feature type="signal peptide" evidence="2">
    <location>
        <begin position="1"/>
        <end position="21"/>
    </location>
</feature>
<name>A0AAW7XL85_9GAMM</name>
<evidence type="ECO:0000256" key="2">
    <source>
        <dbReference type="SAM" id="SignalP"/>
    </source>
</evidence>
<dbReference type="PROSITE" id="PS51257">
    <property type="entry name" value="PROKAR_LIPOPROTEIN"/>
    <property type="match status" value="1"/>
</dbReference>
<feature type="compositionally biased region" description="Acidic residues" evidence="1">
    <location>
        <begin position="42"/>
        <end position="67"/>
    </location>
</feature>
<evidence type="ECO:0000256" key="1">
    <source>
        <dbReference type="SAM" id="MobiDB-lite"/>
    </source>
</evidence>
<accession>A0AAW7XL85</accession>
<feature type="chain" id="PRO_5044026659" description="Lipoprotein" evidence="2">
    <location>
        <begin position="22"/>
        <end position="360"/>
    </location>
</feature>
<organism evidence="3 4">
    <name type="scientific">Neptunomonas phycophila</name>
    <dbReference type="NCBI Taxonomy" id="1572645"/>
    <lineage>
        <taxon>Bacteria</taxon>
        <taxon>Pseudomonadati</taxon>
        <taxon>Pseudomonadota</taxon>
        <taxon>Gammaproteobacteria</taxon>
        <taxon>Oceanospirillales</taxon>
        <taxon>Oceanospirillaceae</taxon>
        <taxon>Neptunomonas</taxon>
    </lineage>
</organism>
<comment type="caution">
    <text evidence="3">The sequence shown here is derived from an EMBL/GenBank/DDBJ whole genome shotgun (WGS) entry which is preliminary data.</text>
</comment>
<sequence length="360" mass="39550">MSFKMRLLALIIMGTGLTACGGGGGSNDNLFNPAEDTTTDSTTDDSDPTVDDGSTDDEDSGLSTSDSEDVYTVENEFVGFYIESPQYDPTSYSVGTVYIRTFVTPSNMEEGYIFEGISSFHYEQCQDDNLFTYTGVLQSDGSLESYQTNSTIDGINQTYSVDLTWDESGYKGPYNLAASANIDNTCLTHQQAVRGKIEVYPLNTTQFTDTLSDSVIAFSTEGTRTINWNYSEFSDVASDIEHISISVIDKDALDSIGFFSDEYLLRAELEALQDDPSADSDDIEAAEQALSSALNNHRLQMTEDVFLFQQTISGSLTSFTLPDDVDLVSGGKYLLNLTAWSSDGESNFVYYHSSHEFFAN</sequence>
<feature type="region of interest" description="Disordered" evidence="1">
    <location>
        <begin position="28"/>
        <end position="67"/>
    </location>
</feature>
<evidence type="ECO:0008006" key="5">
    <source>
        <dbReference type="Google" id="ProtNLM"/>
    </source>
</evidence>
<dbReference type="EMBL" id="JAUOPG010000011">
    <property type="protein sequence ID" value="MDO6455016.1"/>
    <property type="molecule type" value="Genomic_DNA"/>
</dbReference>
<protein>
    <recommendedName>
        <fullName evidence="5">Lipoprotein</fullName>
    </recommendedName>
</protein>
<evidence type="ECO:0000313" key="3">
    <source>
        <dbReference type="EMBL" id="MDO6455016.1"/>
    </source>
</evidence>
<dbReference type="Proteomes" id="UP001169862">
    <property type="component" value="Unassembled WGS sequence"/>
</dbReference>
<keyword evidence="2" id="KW-0732">Signal</keyword>